<organism evidence="5 6">
    <name type="scientific">Thamnocephalis sphaerospora</name>
    <dbReference type="NCBI Taxonomy" id="78915"/>
    <lineage>
        <taxon>Eukaryota</taxon>
        <taxon>Fungi</taxon>
        <taxon>Fungi incertae sedis</taxon>
        <taxon>Zoopagomycota</taxon>
        <taxon>Zoopagomycotina</taxon>
        <taxon>Zoopagomycetes</taxon>
        <taxon>Zoopagales</taxon>
        <taxon>Sigmoideomycetaceae</taxon>
        <taxon>Thamnocephalis</taxon>
    </lineage>
</organism>
<reference evidence="6" key="1">
    <citation type="journal article" date="2018" name="Nat. Microbiol.">
        <title>Leveraging single-cell genomics to expand the fungal tree of life.</title>
        <authorList>
            <person name="Ahrendt S.R."/>
            <person name="Quandt C.A."/>
            <person name="Ciobanu D."/>
            <person name="Clum A."/>
            <person name="Salamov A."/>
            <person name="Andreopoulos B."/>
            <person name="Cheng J.F."/>
            <person name="Woyke T."/>
            <person name="Pelin A."/>
            <person name="Henrissat B."/>
            <person name="Reynolds N.K."/>
            <person name="Benny G.L."/>
            <person name="Smith M.E."/>
            <person name="James T.Y."/>
            <person name="Grigoriev I.V."/>
        </authorList>
    </citation>
    <scope>NUCLEOTIDE SEQUENCE [LARGE SCALE GENOMIC DNA]</scope>
    <source>
        <strain evidence="6">RSA 1356</strain>
    </source>
</reference>
<name>A0A4V1IVX9_9FUNG</name>
<comment type="similarity">
    <text evidence="2">Belongs to the cytochrome c oxidase subunit 6B family.</text>
</comment>
<dbReference type="PANTHER" id="PTHR47677">
    <property type="entry name" value="CYTOCHROME C OXIDASE ASSEMBLY FACTOR 6"/>
    <property type="match status" value="1"/>
</dbReference>
<dbReference type="PANTHER" id="PTHR47677:SF1">
    <property type="entry name" value="CYTOCHROME C OXIDASE ASSEMBLY FACTOR 6"/>
    <property type="match status" value="1"/>
</dbReference>
<keyword evidence="3" id="KW-0496">Mitochondrion</keyword>
<dbReference type="InterPro" id="IPR048280">
    <property type="entry name" value="COX6B-like"/>
</dbReference>
<dbReference type="PROSITE" id="PS51808">
    <property type="entry name" value="CHCH"/>
    <property type="match status" value="1"/>
</dbReference>
<dbReference type="AlphaFoldDB" id="A0A4V1IVX9"/>
<keyword evidence="4" id="KW-1015">Disulfide bond</keyword>
<gene>
    <name evidence="5" type="ORF">THASP1DRAFT_2447</name>
</gene>
<comment type="subcellular location">
    <subcellularLocation>
        <location evidence="1">Mitochondrion</location>
    </subcellularLocation>
</comment>
<dbReference type="OrthoDB" id="5545577at2759"/>
<evidence type="ECO:0000313" key="5">
    <source>
        <dbReference type="EMBL" id="RKP05619.1"/>
    </source>
</evidence>
<dbReference type="SUPFAM" id="SSF47694">
    <property type="entry name" value="Cytochrome c oxidase subunit h"/>
    <property type="match status" value="1"/>
</dbReference>
<evidence type="ECO:0000256" key="2">
    <source>
        <dbReference type="ARBA" id="ARBA00006425"/>
    </source>
</evidence>
<dbReference type="InterPro" id="IPR036549">
    <property type="entry name" value="CX6/COA6-like_sf"/>
</dbReference>
<dbReference type="GO" id="GO:0005739">
    <property type="term" value="C:mitochondrion"/>
    <property type="evidence" value="ECO:0007669"/>
    <property type="project" value="UniProtKB-SubCell"/>
</dbReference>
<dbReference type="STRING" id="78915.A0A4V1IVX9"/>
<dbReference type="EMBL" id="KZ993077">
    <property type="protein sequence ID" value="RKP05619.1"/>
    <property type="molecule type" value="Genomic_DNA"/>
</dbReference>
<evidence type="ECO:0000256" key="3">
    <source>
        <dbReference type="ARBA" id="ARBA00023128"/>
    </source>
</evidence>
<proteinExistence type="inferred from homology"/>
<evidence type="ECO:0000256" key="1">
    <source>
        <dbReference type="ARBA" id="ARBA00004173"/>
    </source>
</evidence>
<keyword evidence="6" id="KW-1185">Reference proteome</keyword>
<accession>A0A4V1IVX9</accession>
<dbReference type="Gene3D" id="1.10.10.140">
    <property type="entry name" value="Cytochrome c oxidase, subunit VIb"/>
    <property type="match status" value="1"/>
</dbReference>
<protein>
    <submittedName>
        <fullName evidence="5">Cytochrome c oxidase, subunit VIb</fullName>
    </submittedName>
</protein>
<evidence type="ECO:0000313" key="6">
    <source>
        <dbReference type="Proteomes" id="UP000271241"/>
    </source>
</evidence>
<dbReference type="Proteomes" id="UP000271241">
    <property type="component" value="Unassembled WGS sequence"/>
</dbReference>
<dbReference type="InterPro" id="IPR048281">
    <property type="entry name" value="COA6_fun"/>
</dbReference>
<dbReference type="Pfam" id="PF02297">
    <property type="entry name" value="COX6B"/>
    <property type="match status" value="1"/>
</dbReference>
<evidence type="ECO:0000256" key="4">
    <source>
        <dbReference type="ARBA" id="ARBA00023157"/>
    </source>
</evidence>
<feature type="non-terminal residue" evidence="5">
    <location>
        <position position="1"/>
    </location>
</feature>
<sequence>APDKQARKVCWAARDAYFACLDRANIVDANTPEADKACGELVAQFKASCPSSWVEYFKTRRVLDARQRAMMA</sequence>
<feature type="non-terminal residue" evidence="5">
    <location>
        <position position="72"/>
    </location>
</feature>